<dbReference type="EMBL" id="CP013140">
    <property type="protein sequence ID" value="ALN59573.1"/>
    <property type="molecule type" value="Genomic_DNA"/>
</dbReference>
<protein>
    <submittedName>
        <fullName evidence="1">Uncharacterized protein</fullName>
    </submittedName>
</protein>
<dbReference type="PATRIC" id="fig|69.6.peg.4173"/>
<dbReference type="Proteomes" id="UP000061569">
    <property type="component" value="Chromosome"/>
</dbReference>
<proteinExistence type="predicted"/>
<organism evidence="1 2">
    <name type="scientific">Lysobacter enzymogenes</name>
    <dbReference type="NCBI Taxonomy" id="69"/>
    <lineage>
        <taxon>Bacteria</taxon>
        <taxon>Pseudomonadati</taxon>
        <taxon>Pseudomonadota</taxon>
        <taxon>Gammaproteobacteria</taxon>
        <taxon>Lysobacterales</taxon>
        <taxon>Lysobacteraceae</taxon>
        <taxon>Lysobacter</taxon>
    </lineage>
</organism>
<evidence type="ECO:0000313" key="2">
    <source>
        <dbReference type="Proteomes" id="UP000061569"/>
    </source>
</evidence>
<reference evidence="1 2" key="1">
    <citation type="submission" date="2015-11" db="EMBL/GenBank/DDBJ databases">
        <title>Genome sequences of Lysobacter enzymogenes strain C3 and Lysobacter antibioticus ATCC 29479.</title>
        <authorList>
            <person name="Kobayashi D.Y."/>
        </authorList>
    </citation>
    <scope>NUCLEOTIDE SEQUENCE [LARGE SCALE GENOMIC DNA]</scope>
    <source>
        <strain evidence="1 2">C3</strain>
    </source>
</reference>
<name>A0A0S2DLU7_LYSEN</name>
<sequence>MKYLKALAATFAFVLVLLAVYAAHVRYGKVDVVLYSAVLDAALAAAIVGGGLFALKAFAEFSRFEKVQMLCLWMLGGYAFAISVPTVIDRSLSFYLLEKIHQRGGGIHVDRLHHVVTQEYMVEHRLIDVRLTEQLQSGTIEVIEDCVRLTERGRGLVGFSRFFRGNLLPRQRLLLGEYSDDLTDPFRNSVADVSYRCG</sequence>
<evidence type="ECO:0000313" key="1">
    <source>
        <dbReference type="EMBL" id="ALN59573.1"/>
    </source>
</evidence>
<accession>A0A0S2DLU7</accession>
<dbReference type="KEGG" id="lez:GLE_4232"/>
<gene>
    <name evidence="1" type="ORF">GLE_4232</name>
</gene>
<dbReference type="AlphaFoldDB" id="A0A0S2DLU7"/>
<dbReference type="OrthoDB" id="8898374at2"/>